<dbReference type="FunFam" id="1.10.10.10:FF:000056">
    <property type="entry name" value="IclR family transcriptional regulator"/>
    <property type="match status" value="1"/>
</dbReference>
<evidence type="ECO:0000256" key="1">
    <source>
        <dbReference type="ARBA" id="ARBA00022798"/>
    </source>
</evidence>
<evidence type="ECO:0000313" key="9">
    <source>
        <dbReference type="EMBL" id="BAK34004.1"/>
    </source>
</evidence>
<dbReference type="GO" id="GO:0045892">
    <property type="term" value="P:negative regulation of DNA-templated transcription"/>
    <property type="evidence" value="ECO:0007669"/>
    <property type="project" value="TreeGrafter"/>
</dbReference>
<protein>
    <recommendedName>
        <fullName evidence="6">Glycerol operon regulatory protein</fullName>
    </recommendedName>
</protein>
<dbReference type="eggNOG" id="COG1414">
    <property type="taxonomic scope" value="Bacteria"/>
</dbReference>
<dbReference type="GO" id="GO:0003700">
    <property type="term" value="F:DNA-binding transcription factor activity"/>
    <property type="evidence" value="ECO:0007669"/>
    <property type="project" value="TreeGrafter"/>
</dbReference>
<dbReference type="SUPFAM" id="SSF46785">
    <property type="entry name" value="Winged helix' DNA-binding domain"/>
    <property type="match status" value="1"/>
</dbReference>
<keyword evidence="10" id="KW-1185">Reference proteome</keyword>
<evidence type="ECO:0000313" key="10">
    <source>
        <dbReference type="Proteomes" id="UP000007947"/>
    </source>
</evidence>
<dbReference type="Gene3D" id="3.30.450.40">
    <property type="match status" value="1"/>
</dbReference>
<dbReference type="GO" id="GO:0003677">
    <property type="term" value="F:DNA binding"/>
    <property type="evidence" value="ECO:0007669"/>
    <property type="project" value="UniProtKB-KW"/>
</dbReference>
<keyword evidence="3" id="KW-0238">DNA-binding</keyword>
<dbReference type="PROSITE" id="PS51077">
    <property type="entry name" value="HTH_ICLR"/>
    <property type="match status" value="1"/>
</dbReference>
<evidence type="ECO:0000259" key="7">
    <source>
        <dbReference type="PROSITE" id="PS51077"/>
    </source>
</evidence>
<dbReference type="Pfam" id="PF01614">
    <property type="entry name" value="IclR_C"/>
    <property type="match status" value="1"/>
</dbReference>
<feature type="domain" description="IclR-ED" evidence="8">
    <location>
        <begin position="74"/>
        <end position="256"/>
    </location>
</feature>
<dbReference type="Proteomes" id="UP000007947">
    <property type="component" value="Chromosome"/>
</dbReference>
<gene>
    <name evidence="9" type="ordered locus">MLP_09900</name>
</gene>
<evidence type="ECO:0000256" key="2">
    <source>
        <dbReference type="ARBA" id="ARBA00023015"/>
    </source>
</evidence>
<keyword evidence="1" id="KW-0319">Glycerol metabolism</keyword>
<evidence type="ECO:0000256" key="3">
    <source>
        <dbReference type="ARBA" id="ARBA00023125"/>
    </source>
</evidence>
<dbReference type="EMBL" id="AP012204">
    <property type="protein sequence ID" value="BAK34004.1"/>
    <property type="molecule type" value="Genomic_DNA"/>
</dbReference>
<dbReference type="PROSITE" id="PS51078">
    <property type="entry name" value="ICLR_ED"/>
    <property type="match status" value="1"/>
</dbReference>
<dbReference type="KEGG" id="mph:MLP_09900"/>
<reference evidence="9 10" key="1">
    <citation type="submission" date="2011-05" db="EMBL/GenBank/DDBJ databases">
        <title>Whole genome sequence of Microlunatus phosphovorus NM-1.</title>
        <authorList>
            <person name="Hosoyama A."/>
            <person name="Sasaki K."/>
            <person name="Harada T."/>
            <person name="Igarashi R."/>
            <person name="Kawakoshi A."/>
            <person name="Sasagawa M."/>
            <person name="Fukada J."/>
            <person name="Nakamura S."/>
            <person name="Katano Y."/>
            <person name="Hanada S."/>
            <person name="Kamagata Y."/>
            <person name="Nakamura N."/>
            <person name="Yamazaki S."/>
            <person name="Fujita N."/>
        </authorList>
    </citation>
    <scope>NUCLEOTIDE SEQUENCE [LARGE SCALE GENOMIC DNA]</scope>
    <source>
        <strain evidence="10">ATCC 700054 / DSM 10555 / JCM 9379 / NBRC 101784 / NCIMB 13414 / VKM Ac-1990 / NM-1</strain>
    </source>
</reference>
<evidence type="ECO:0000256" key="4">
    <source>
        <dbReference type="ARBA" id="ARBA00023163"/>
    </source>
</evidence>
<dbReference type="AlphaFoldDB" id="F5XMT1"/>
<dbReference type="InterPro" id="IPR005471">
    <property type="entry name" value="Tscrpt_reg_IclR_N"/>
</dbReference>
<dbReference type="PANTHER" id="PTHR30136:SF24">
    <property type="entry name" value="HTH-TYPE TRANSCRIPTIONAL REPRESSOR ALLR"/>
    <property type="match status" value="1"/>
</dbReference>
<feature type="domain" description="HTH iclR-type" evidence="7">
    <location>
        <begin position="12"/>
        <end position="73"/>
    </location>
</feature>
<comment type="function">
    <text evidence="5">May be an activator protein for the gylABX operon.</text>
</comment>
<dbReference type="InterPro" id="IPR029016">
    <property type="entry name" value="GAF-like_dom_sf"/>
</dbReference>
<keyword evidence="2" id="KW-0805">Transcription regulation</keyword>
<dbReference type="InterPro" id="IPR014757">
    <property type="entry name" value="Tscrpt_reg_IclR_C"/>
</dbReference>
<organism evidence="9 10">
    <name type="scientific">Microlunatus phosphovorus (strain ATCC 700054 / DSM 10555 / JCM 9379 / NBRC 101784 / NCIMB 13414 / VKM Ac-1990 / NM-1)</name>
    <dbReference type="NCBI Taxonomy" id="1032480"/>
    <lineage>
        <taxon>Bacteria</taxon>
        <taxon>Bacillati</taxon>
        <taxon>Actinomycetota</taxon>
        <taxon>Actinomycetes</taxon>
        <taxon>Propionibacteriales</taxon>
        <taxon>Propionibacteriaceae</taxon>
        <taxon>Microlunatus</taxon>
    </lineage>
</organism>
<dbReference type="Pfam" id="PF09339">
    <property type="entry name" value="HTH_IclR"/>
    <property type="match status" value="1"/>
</dbReference>
<dbReference type="InterPro" id="IPR036390">
    <property type="entry name" value="WH_DNA-bd_sf"/>
</dbReference>
<name>F5XMT1_MICPN</name>
<proteinExistence type="predicted"/>
<dbReference type="SUPFAM" id="SSF55781">
    <property type="entry name" value="GAF domain-like"/>
    <property type="match status" value="1"/>
</dbReference>
<evidence type="ECO:0000256" key="6">
    <source>
        <dbReference type="ARBA" id="ARBA00070406"/>
    </source>
</evidence>
<evidence type="ECO:0000259" key="8">
    <source>
        <dbReference type="PROSITE" id="PS51078"/>
    </source>
</evidence>
<sequence>MGDGAAKRDMSVHSVDRAVSILQVLARRGPTAVTDVANELGIHKSTVFRLLYTLEARGLVDQTGARGRYQLGYGVVQLAAGASRKLDLSQVSRRICEDLAERVGESASVDIADGDSVLSLDQVIGAASVTSVNWAGKRTPMHATSSGKIFLAFMPAEQRAAYFERPGQRFTEHTITGRRELEAELAQVRDQGFAATMEEFEIGLAAIAAPIRDMNGQVVGAISISGPNFRINAETIPALAPAVIEAADEISQRNGQPKPG</sequence>
<dbReference type="SMART" id="SM00346">
    <property type="entry name" value="HTH_ICLR"/>
    <property type="match status" value="1"/>
</dbReference>
<dbReference type="HOGENOM" id="CLU_062618_4_3_11"/>
<evidence type="ECO:0000256" key="5">
    <source>
        <dbReference type="ARBA" id="ARBA00058938"/>
    </source>
</evidence>
<dbReference type="RefSeq" id="WP_013861887.1">
    <property type="nucleotide sequence ID" value="NC_015635.1"/>
</dbReference>
<keyword evidence="4" id="KW-0804">Transcription</keyword>
<dbReference type="GO" id="GO:0006071">
    <property type="term" value="P:glycerol metabolic process"/>
    <property type="evidence" value="ECO:0007669"/>
    <property type="project" value="UniProtKB-KW"/>
</dbReference>
<dbReference type="InterPro" id="IPR050707">
    <property type="entry name" value="HTH_MetabolicPath_Reg"/>
</dbReference>
<accession>F5XMT1</accession>
<dbReference type="Gene3D" id="1.10.10.10">
    <property type="entry name" value="Winged helix-like DNA-binding domain superfamily/Winged helix DNA-binding domain"/>
    <property type="match status" value="1"/>
</dbReference>
<dbReference type="STRING" id="1032480.MLP_09900"/>
<dbReference type="PANTHER" id="PTHR30136">
    <property type="entry name" value="HELIX-TURN-HELIX TRANSCRIPTIONAL REGULATOR, ICLR FAMILY"/>
    <property type="match status" value="1"/>
</dbReference>
<dbReference type="InterPro" id="IPR036388">
    <property type="entry name" value="WH-like_DNA-bd_sf"/>
</dbReference>